<evidence type="ECO:0000256" key="1">
    <source>
        <dbReference type="ARBA" id="ARBA00007479"/>
    </source>
</evidence>
<dbReference type="SUPFAM" id="SSF161060">
    <property type="entry name" value="ATP synthase B chain-like"/>
    <property type="match status" value="1"/>
</dbReference>
<keyword evidence="7 10" id="KW-0496">Mitochondrion</keyword>
<dbReference type="GO" id="GO:0046933">
    <property type="term" value="F:proton-transporting ATP synthase activity, rotational mechanism"/>
    <property type="evidence" value="ECO:0007669"/>
    <property type="project" value="TreeGrafter"/>
</dbReference>
<evidence type="ECO:0000256" key="6">
    <source>
        <dbReference type="ARBA" id="ARBA00023065"/>
    </source>
</evidence>
<reference evidence="11" key="1">
    <citation type="submission" date="2020-04" db="EMBL/GenBank/DDBJ databases">
        <authorList>
            <person name="Neveu A P."/>
        </authorList>
    </citation>
    <scope>NUCLEOTIDE SEQUENCE</scope>
    <source>
        <tissue evidence="11">Whole embryo</tissue>
    </source>
</reference>
<comment type="subunit">
    <text evidence="10">F-type ATPases have 2 components, CF(1) - the catalytic core - and CF(0) - the membrane proton channel. CF(1) and CF(0) have multiple subunits.</text>
</comment>
<comment type="subcellular location">
    <subcellularLocation>
        <location evidence="10">Mitochondrion</location>
    </subcellularLocation>
    <subcellularLocation>
        <location evidence="10">Mitochondrion inner membrane</location>
    </subcellularLocation>
</comment>
<sequence length="278" mass="31333">MFSRLLANSGRRLISKNSPLCLRVINAQRYSNAAVVTQATNKVAVANAYPAQLKDWENFKMPGAPYDGMGPLPPLEEFDPKMARHYVIPEDWFQFLYPRTGTTGLYTFFATVGTMLVSKEFYIITPDSWYTLTLIAVCVTIAKLAGPSIRNFFEEARTDLFKALENVKAEDVAGLQELVDNIKLEQWRAGAQKLINDAKQVNLAMMLETEYLNRQATVVETIKRQLDYQVAVQKVDTELAHGHMVNWIEKKVMKTITPESQKATLASCIAQLNTMASK</sequence>
<gene>
    <name evidence="11" type="primary">Atp5pb</name>
</gene>
<dbReference type="Pfam" id="PF05405">
    <property type="entry name" value="Mt_ATP-synt_B"/>
    <property type="match status" value="1"/>
</dbReference>
<evidence type="ECO:0000313" key="11">
    <source>
        <dbReference type="EMBL" id="CAB3224535.1"/>
    </source>
</evidence>
<keyword evidence="6 10" id="KW-0406">Ion transport</keyword>
<evidence type="ECO:0000256" key="3">
    <source>
        <dbReference type="ARBA" id="ARBA00022547"/>
    </source>
</evidence>
<organism evidence="11">
    <name type="scientific">Phallusia mammillata</name>
    <dbReference type="NCBI Taxonomy" id="59560"/>
    <lineage>
        <taxon>Eukaryota</taxon>
        <taxon>Metazoa</taxon>
        <taxon>Chordata</taxon>
        <taxon>Tunicata</taxon>
        <taxon>Ascidiacea</taxon>
        <taxon>Phlebobranchia</taxon>
        <taxon>Ascidiidae</taxon>
        <taxon>Phallusia</taxon>
    </lineage>
</organism>
<keyword evidence="4 10" id="KW-0375">Hydrogen ion transport</keyword>
<protein>
    <recommendedName>
        <fullName evidence="10">ATP synthase subunit b</fullName>
    </recommendedName>
</protein>
<name>A0A6F9D7E0_9ASCI</name>
<evidence type="ECO:0000256" key="9">
    <source>
        <dbReference type="ARBA" id="ARBA00055529"/>
    </source>
</evidence>
<dbReference type="AlphaFoldDB" id="A0A6F9D7E0"/>
<dbReference type="GO" id="GO:0045259">
    <property type="term" value="C:proton-transporting ATP synthase complex"/>
    <property type="evidence" value="ECO:0007669"/>
    <property type="project" value="UniProtKB-KW"/>
</dbReference>
<keyword evidence="5 10" id="KW-0999">Mitochondrion inner membrane</keyword>
<dbReference type="GO" id="GO:0005743">
    <property type="term" value="C:mitochondrial inner membrane"/>
    <property type="evidence" value="ECO:0007669"/>
    <property type="project" value="UniProtKB-SubCell"/>
</dbReference>
<dbReference type="InterPro" id="IPR013837">
    <property type="entry name" value="ATP_synth_F0_suB"/>
</dbReference>
<comment type="similarity">
    <text evidence="1 10">Belongs to the eukaryotic ATPase B chain family.</text>
</comment>
<evidence type="ECO:0000256" key="7">
    <source>
        <dbReference type="ARBA" id="ARBA00023128"/>
    </source>
</evidence>
<dbReference type="Gene3D" id="1.20.5.2210">
    <property type="match status" value="1"/>
</dbReference>
<evidence type="ECO:0000256" key="4">
    <source>
        <dbReference type="ARBA" id="ARBA00022781"/>
    </source>
</evidence>
<accession>A0A6F9D7E0</accession>
<dbReference type="InterPro" id="IPR008688">
    <property type="entry name" value="ATP_synth_Bsub_B/MI25"/>
</dbReference>
<evidence type="ECO:0000256" key="10">
    <source>
        <dbReference type="RuleBase" id="RU368017"/>
    </source>
</evidence>
<dbReference type="EMBL" id="LR783187">
    <property type="protein sequence ID" value="CAB3224535.1"/>
    <property type="molecule type" value="mRNA"/>
</dbReference>
<proteinExistence type="evidence at transcript level"/>
<dbReference type="PANTHER" id="PTHR12733:SF3">
    <property type="entry name" value="ATP SYNTHASE F(0) COMPLEX SUBUNIT B1, MITOCHONDRIAL"/>
    <property type="match status" value="1"/>
</dbReference>
<evidence type="ECO:0000256" key="8">
    <source>
        <dbReference type="ARBA" id="ARBA00023136"/>
    </source>
</evidence>
<evidence type="ECO:0000256" key="5">
    <source>
        <dbReference type="ARBA" id="ARBA00022792"/>
    </source>
</evidence>
<keyword evidence="2 10" id="KW-0813">Transport</keyword>
<comment type="function">
    <text evidence="9 10">Subunit b, of the mitochondrial membrane ATP synthase complex (F(1)F(0) ATP synthase or Complex V) that produces ATP from ADP in the presence of a proton gradient across the membrane which is generated by electron transport complexes of the respiratory chain. ATP synthase complex consist of a soluble F(1) head domain - the catalytic core - and a membrane F(1) domain - the membrane proton channel. These two domains are linked by a central stalk rotating inside the F(1) region and a stationary peripheral stalk. During catalysis, ATP synthesis in the catalytic domain of F(1) is coupled via a rotary mechanism of the central stalk subunits to proton translocation. In vivo, can only synthesize ATP although its ATP hydrolase activity can be activated artificially in vitro. Part of the complex F(0) domain. Part of the complex F(0) domain and the peripheric stalk, which acts as a stator to hold the catalytic alpha(3)beta(3) subcomplex and subunit a/ATP6 static relative to the rotary elements.</text>
</comment>
<keyword evidence="3 10" id="KW-0138">CF(0)</keyword>
<evidence type="ECO:0000256" key="2">
    <source>
        <dbReference type="ARBA" id="ARBA00022448"/>
    </source>
</evidence>
<dbReference type="PANTHER" id="PTHR12733">
    <property type="entry name" value="MITOCHONDRIAL ATP SYNTHASE B CHAIN"/>
    <property type="match status" value="1"/>
</dbReference>
<keyword evidence="8 10" id="KW-0472">Membrane</keyword>